<dbReference type="Pfam" id="PF05135">
    <property type="entry name" value="Phage_connect_1"/>
    <property type="match status" value="1"/>
</dbReference>
<sequence length="184" mass="20180">MKPVLIAAPAETPVSLAEVKEAVRVDFSDDDASLQAYLAAAVAHLDGYSGILGRCLVTQTWRQGFRGWSPRLRLPFPDVDAESVVVTYLDAGAVDQTVAPAHYQVVEGHLGAEVVFKDIFSAPILGDDREARVRVDFQAGYGAAEDVPADIRLVIKALTRHWYDGEAGEPAQMRLIEKYRCRLL</sequence>
<dbReference type="InterPro" id="IPR011738">
    <property type="entry name" value="Phage_CHP"/>
</dbReference>
<dbReference type="InterPro" id="IPR006450">
    <property type="entry name" value="Phage_HK97_gp6-like"/>
</dbReference>
<dbReference type="InterPro" id="IPR021146">
    <property type="entry name" value="Phage_gp6-like_head-tail"/>
</dbReference>
<protein>
    <recommendedName>
        <fullName evidence="3">PhiE125 gp8 family phage protein</fullName>
    </recommendedName>
</protein>
<name>A0A917WC47_9RHOB</name>
<evidence type="ECO:0000313" key="1">
    <source>
        <dbReference type="EMBL" id="GGL91681.1"/>
    </source>
</evidence>
<evidence type="ECO:0000313" key="2">
    <source>
        <dbReference type="Proteomes" id="UP000649829"/>
    </source>
</evidence>
<dbReference type="CDD" id="cd08054">
    <property type="entry name" value="gp6"/>
    <property type="match status" value="1"/>
</dbReference>
<reference evidence="1" key="1">
    <citation type="journal article" date="2014" name="Int. J. Syst. Evol. Microbiol.">
        <title>Complete genome sequence of Corynebacterium casei LMG S-19264T (=DSM 44701T), isolated from a smear-ripened cheese.</title>
        <authorList>
            <consortium name="US DOE Joint Genome Institute (JGI-PGF)"/>
            <person name="Walter F."/>
            <person name="Albersmeier A."/>
            <person name="Kalinowski J."/>
            <person name="Ruckert C."/>
        </authorList>
    </citation>
    <scope>NUCLEOTIDE SEQUENCE</scope>
    <source>
        <strain evidence="1">CGMCC 1.6293</strain>
    </source>
</reference>
<comment type="caution">
    <text evidence="1">The sequence shown here is derived from an EMBL/GenBank/DDBJ whole genome shotgun (WGS) entry which is preliminary data.</text>
</comment>
<dbReference type="EMBL" id="BMLF01000001">
    <property type="protein sequence ID" value="GGL91681.1"/>
    <property type="molecule type" value="Genomic_DNA"/>
</dbReference>
<reference evidence="1" key="2">
    <citation type="submission" date="2020-09" db="EMBL/GenBank/DDBJ databases">
        <authorList>
            <person name="Sun Q."/>
            <person name="Zhou Y."/>
        </authorList>
    </citation>
    <scope>NUCLEOTIDE SEQUENCE</scope>
    <source>
        <strain evidence="1">CGMCC 1.6293</strain>
    </source>
</reference>
<accession>A0A917WC47</accession>
<dbReference type="NCBIfam" id="TIGR01560">
    <property type="entry name" value="put_DNA_pack"/>
    <property type="match status" value="1"/>
</dbReference>
<gene>
    <name evidence="1" type="ORF">GCM10011534_12280</name>
</gene>
<dbReference type="Gene3D" id="1.10.3230.30">
    <property type="entry name" value="Phage gp6-like head-tail connector protein"/>
    <property type="match status" value="1"/>
</dbReference>
<dbReference type="AlphaFoldDB" id="A0A917WC47"/>
<proteinExistence type="predicted"/>
<organism evidence="1 2">
    <name type="scientific">Pseudooceanicola nanhaiensis</name>
    <dbReference type="NCBI Taxonomy" id="375761"/>
    <lineage>
        <taxon>Bacteria</taxon>
        <taxon>Pseudomonadati</taxon>
        <taxon>Pseudomonadota</taxon>
        <taxon>Alphaproteobacteria</taxon>
        <taxon>Rhodobacterales</taxon>
        <taxon>Paracoccaceae</taxon>
        <taxon>Pseudooceanicola</taxon>
    </lineage>
</organism>
<keyword evidence="2" id="KW-1185">Reference proteome</keyword>
<dbReference type="Proteomes" id="UP000649829">
    <property type="component" value="Unassembled WGS sequence"/>
</dbReference>
<dbReference type="NCBIfam" id="TIGR02215">
    <property type="entry name" value="phage_chp_gp8"/>
    <property type="match status" value="1"/>
</dbReference>
<dbReference type="RefSeq" id="WP_051630358.1">
    <property type="nucleotide sequence ID" value="NZ_BMLF01000001.1"/>
</dbReference>
<evidence type="ECO:0008006" key="3">
    <source>
        <dbReference type="Google" id="ProtNLM"/>
    </source>
</evidence>